<dbReference type="Pfam" id="PF13469">
    <property type="entry name" value="Sulfotransfer_3"/>
    <property type="match status" value="1"/>
</dbReference>
<evidence type="ECO:0000313" key="2">
    <source>
        <dbReference type="Proteomes" id="UP000483379"/>
    </source>
</evidence>
<dbReference type="RefSeq" id="WP_164455980.1">
    <property type="nucleotide sequence ID" value="NZ_JAAIJQ010000115.1"/>
</dbReference>
<keyword evidence="2" id="KW-1185">Reference proteome</keyword>
<evidence type="ECO:0000313" key="1">
    <source>
        <dbReference type="EMBL" id="NEV64837.1"/>
    </source>
</evidence>
<protein>
    <submittedName>
        <fullName evidence="1">Sulfotransferase</fullName>
    </submittedName>
</protein>
<comment type="caution">
    <text evidence="1">The sequence shown here is derived from an EMBL/GenBank/DDBJ whole genome shotgun (WGS) entry which is preliminary data.</text>
</comment>
<sequence>MNALLKSSFLTALQGGNHLLRIFDRLFLLDDGESTCPPLFILGAPRSGSTLTYQAITEYFDVAYVTAPLGYAYGFANALTRILRPWLGRPKTVFSSDYGRIPGIFSPSEHANIWFQWFPRDGQLGHYLPPSNIDFAAYSDLERNVRSLSRIMRRPWVFKNLYLGMCAGALAQIFPDARFVIVRRDPLLIYQSVLRGRLLRPHLEWWSVKPPRYRDWLSLPLRTQVARQIFYAEAIPIRDLTRYAPGRYTEIEYSALCKEPINCMRALAKWLAPAGYRARSDSVMPNEFPASSNLTLDHAELEAVLAEFERLRQGFHAELF</sequence>
<dbReference type="GO" id="GO:0016740">
    <property type="term" value="F:transferase activity"/>
    <property type="evidence" value="ECO:0007669"/>
    <property type="project" value="UniProtKB-KW"/>
</dbReference>
<accession>A0A6M0K832</accession>
<reference evidence="1 2" key="1">
    <citation type="submission" date="2020-02" db="EMBL/GenBank/DDBJ databases">
        <title>Genome sequences of Thiorhodococcus mannitoliphagus and Thiorhodococcus minor, purple sulfur photosynthetic bacteria in the gammaproteobacterial family, Chromatiaceae.</title>
        <authorList>
            <person name="Aviles F.A."/>
            <person name="Meyer T.E."/>
            <person name="Kyndt J.A."/>
        </authorList>
    </citation>
    <scope>NUCLEOTIDE SEQUENCE [LARGE SCALE GENOMIC DNA]</scope>
    <source>
        <strain evidence="1 2">DSM 11518</strain>
    </source>
</reference>
<dbReference type="SUPFAM" id="SSF52540">
    <property type="entry name" value="P-loop containing nucleoside triphosphate hydrolases"/>
    <property type="match status" value="1"/>
</dbReference>
<dbReference type="AlphaFoldDB" id="A0A6M0K832"/>
<dbReference type="InterPro" id="IPR027417">
    <property type="entry name" value="P-loop_NTPase"/>
</dbReference>
<proteinExistence type="predicted"/>
<keyword evidence="1" id="KW-0808">Transferase</keyword>
<dbReference type="Gene3D" id="3.40.50.300">
    <property type="entry name" value="P-loop containing nucleotide triphosphate hydrolases"/>
    <property type="match status" value="1"/>
</dbReference>
<name>A0A6M0K832_9GAMM</name>
<dbReference type="EMBL" id="JAAIJQ010000115">
    <property type="protein sequence ID" value="NEV64837.1"/>
    <property type="molecule type" value="Genomic_DNA"/>
</dbReference>
<organism evidence="1 2">
    <name type="scientific">Thiorhodococcus minor</name>
    <dbReference type="NCBI Taxonomy" id="57489"/>
    <lineage>
        <taxon>Bacteria</taxon>
        <taxon>Pseudomonadati</taxon>
        <taxon>Pseudomonadota</taxon>
        <taxon>Gammaproteobacteria</taxon>
        <taxon>Chromatiales</taxon>
        <taxon>Chromatiaceae</taxon>
        <taxon>Thiorhodococcus</taxon>
    </lineage>
</organism>
<gene>
    <name evidence="1" type="ORF">G3446_23715</name>
</gene>
<dbReference type="Proteomes" id="UP000483379">
    <property type="component" value="Unassembled WGS sequence"/>
</dbReference>